<feature type="region of interest" description="Disordered" evidence="1">
    <location>
        <begin position="144"/>
        <end position="171"/>
    </location>
</feature>
<dbReference type="Gene3D" id="2.60.120.10">
    <property type="entry name" value="Jelly Rolls"/>
    <property type="match status" value="2"/>
</dbReference>
<evidence type="ECO:0000256" key="1">
    <source>
        <dbReference type="SAM" id="MobiDB-lite"/>
    </source>
</evidence>
<comment type="caution">
    <text evidence="4">The sequence shown here is derived from an EMBL/GenBank/DDBJ whole genome shotgun (WGS) entry which is preliminary data.</text>
</comment>
<accession>A0A9P0XC51</accession>
<dbReference type="InterPro" id="IPR000595">
    <property type="entry name" value="cNMP-bd_dom"/>
</dbReference>
<dbReference type="InterPro" id="IPR018490">
    <property type="entry name" value="cNMP-bd_dom_sf"/>
</dbReference>
<dbReference type="PANTHER" id="PTHR10217">
    <property type="entry name" value="VOLTAGE AND LIGAND GATED POTASSIUM CHANNEL"/>
    <property type="match status" value="1"/>
</dbReference>
<keyword evidence="2" id="KW-0472">Membrane</keyword>
<dbReference type="CDD" id="cd00038">
    <property type="entry name" value="CAP_ED"/>
    <property type="match status" value="2"/>
</dbReference>
<evidence type="ECO:0000259" key="3">
    <source>
        <dbReference type="PROSITE" id="PS50042"/>
    </source>
</evidence>
<proteinExistence type="predicted"/>
<dbReference type="AlphaFoldDB" id="A0A9P0XC51"/>
<feature type="transmembrane region" description="Helical" evidence="2">
    <location>
        <begin position="246"/>
        <end position="272"/>
    </location>
</feature>
<feature type="domain" description="Cyclic nucleotide-binding" evidence="3">
    <location>
        <begin position="350"/>
        <end position="466"/>
    </location>
</feature>
<dbReference type="EMBL" id="CALOZG010000008">
    <property type="protein sequence ID" value="CAH4029382.1"/>
    <property type="molecule type" value="Genomic_DNA"/>
</dbReference>
<dbReference type="SUPFAM" id="SSF51206">
    <property type="entry name" value="cAMP-binding domain-like"/>
    <property type="match status" value="2"/>
</dbReference>
<evidence type="ECO:0000313" key="5">
    <source>
        <dbReference type="Proteomes" id="UP001152562"/>
    </source>
</evidence>
<dbReference type="PROSITE" id="PS50042">
    <property type="entry name" value="CNMP_BINDING_3"/>
    <property type="match status" value="2"/>
</dbReference>
<keyword evidence="2" id="KW-0812">Transmembrane</keyword>
<evidence type="ECO:0000313" key="4">
    <source>
        <dbReference type="EMBL" id="CAH4029382.1"/>
    </source>
</evidence>
<feature type="compositionally biased region" description="Acidic residues" evidence="1">
    <location>
        <begin position="144"/>
        <end position="156"/>
    </location>
</feature>
<dbReference type="SMART" id="SM00100">
    <property type="entry name" value="cNMP"/>
    <property type="match status" value="2"/>
</dbReference>
<organism evidence="4 5">
    <name type="scientific">Pieris brassicae</name>
    <name type="common">White butterfly</name>
    <name type="synonym">Large white butterfly</name>
    <dbReference type="NCBI Taxonomy" id="7116"/>
    <lineage>
        <taxon>Eukaryota</taxon>
        <taxon>Metazoa</taxon>
        <taxon>Ecdysozoa</taxon>
        <taxon>Arthropoda</taxon>
        <taxon>Hexapoda</taxon>
        <taxon>Insecta</taxon>
        <taxon>Pterygota</taxon>
        <taxon>Neoptera</taxon>
        <taxon>Endopterygota</taxon>
        <taxon>Lepidoptera</taxon>
        <taxon>Glossata</taxon>
        <taxon>Ditrysia</taxon>
        <taxon>Papilionoidea</taxon>
        <taxon>Pieridae</taxon>
        <taxon>Pierinae</taxon>
        <taxon>Pieris</taxon>
    </lineage>
</organism>
<protein>
    <recommendedName>
        <fullName evidence="3">Cyclic nucleotide-binding domain-containing protein</fullName>
    </recommendedName>
</protein>
<gene>
    <name evidence="4" type="ORF">PIBRA_LOCUS6137</name>
</gene>
<keyword evidence="5" id="KW-1185">Reference proteome</keyword>
<evidence type="ECO:0000256" key="2">
    <source>
        <dbReference type="SAM" id="Phobius"/>
    </source>
</evidence>
<dbReference type="PANTHER" id="PTHR10217:SF435">
    <property type="entry name" value="POTASSIUM VOLTAGE-GATED CHANNEL PROTEIN EAG"/>
    <property type="match status" value="1"/>
</dbReference>
<dbReference type="InterPro" id="IPR050818">
    <property type="entry name" value="KCNH_animal-type"/>
</dbReference>
<dbReference type="GO" id="GO:0005249">
    <property type="term" value="F:voltage-gated potassium channel activity"/>
    <property type="evidence" value="ECO:0007669"/>
    <property type="project" value="TreeGrafter"/>
</dbReference>
<dbReference type="InterPro" id="IPR014710">
    <property type="entry name" value="RmlC-like_jellyroll"/>
</dbReference>
<keyword evidence="2" id="KW-1133">Transmembrane helix</keyword>
<dbReference type="Proteomes" id="UP001152562">
    <property type="component" value="Unassembled WGS sequence"/>
</dbReference>
<feature type="domain" description="Cyclic nucleotide-binding" evidence="3">
    <location>
        <begin position="18"/>
        <end position="117"/>
    </location>
</feature>
<reference evidence="4" key="1">
    <citation type="submission" date="2022-05" db="EMBL/GenBank/DDBJ databases">
        <authorList>
            <person name="Okamura Y."/>
        </authorList>
    </citation>
    <scope>NUCLEOTIDE SEQUENCE</scope>
</reference>
<sequence>MEDTLVFMYERALREVPLFGKVERSFIRVITQHLHEMYFLKGDTVVQCKDIQTNIYIIYKGKVDVLSSYNEMITCMGTGGMFGNFTGQPLSSSEVAIYASRSLDLLVIPSQTFFNLIKYYPKIQGPLRRAFEVSKDYILPISMENEDDESSEDSDYENLSQESGFDSRSGSSRFDFPDCHDNIHSCSSYTHVHLSMAIDVNGNFTYKFDTDTPQRRWDYTTSFYVVVSELTSTGGDEFVVNGAISMIILAICFISGKILAAIVIATSIQIAYSSKYALNKYEKATTELIDYLTNQGLSTYQIQKFWTYVRQLWVTERGRQLPVLILKTPYVLRCDLMSAMFGHHLRNCYIFADTGEPFLRQLTVVLDYKVYFPGNYIVVAGDSEARMHWVTSGTVAVLSVKADLTETTHEILCIGDVFGILQGLNRGITHCFSYRAETKVGILTLCLDSWINILPFFPDAQRRITERSEVLFTQI</sequence>
<dbReference type="GO" id="GO:0005886">
    <property type="term" value="C:plasma membrane"/>
    <property type="evidence" value="ECO:0007669"/>
    <property type="project" value="TreeGrafter"/>
</dbReference>
<name>A0A9P0XC51_PIEBR</name>
<dbReference type="GO" id="GO:0042391">
    <property type="term" value="P:regulation of membrane potential"/>
    <property type="evidence" value="ECO:0007669"/>
    <property type="project" value="TreeGrafter"/>
</dbReference>